<comment type="caution">
    <text evidence="1">The sequence shown here is derived from an EMBL/GenBank/DDBJ whole genome shotgun (WGS) entry which is preliminary data.</text>
</comment>
<dbReference type="Proteomes" id="UP001055879">
    <property type="component" value="Linkage Group LG06"/>
</dbReference>
<reference evidence="2" key="1">
    <citation type="journal article" date="2022" name="Mol. Ecol. Resour.">
        <title>The genomes of chicory, endive, great burdock and yacon provide insights into Asteraceae palaeo-polyploidization history and plant inulin production.</title>
        <authorList>
            <person name="Fan W."/>
            <person name="Wang S."/>
            <person name="Wang H."/>
            <person name="Wang A."/>
            <person name="Jiang F."/>
            <person name="Liu H."/>
            <person name="Zhao H."/>
            <person name="Xu D."/>
            <person name="Zhang Y."/>
        </authorList>
    </citation>
    <scope>NUCLEOTIDE SEQUENCE [LARGE SCALE GENOMIC DNA]</scope>
    <source>
        <strain evidence="2">cv. Niubang</strain>
    </source>
</reference>
<sequence>MAMQVADVEGYMKELQASLDLKKMQIEKNKQHKSDFENLLGGLRMLTKKTTMQIEPERTPIEQEKEFVESHNAEMQMTMWNLYGIWPNKKLKTLHPSFERKL</sequence>
<accession>A0ACB9B7C0</accession>
<reference evidence="1 2" key="2">
    <citation type="journal article" date="2022" name="Mol. Ecol. Resour.">
        <title>The genomes of chicory, endive, great burdock and yacon provide insights into Asteraceae paleo-polyploidization history and plant inulin production.</title>
        <authorList>
            <person name="Fan W."/>
            <person name="Wang S."/>
            <person name="Wang H."/>
            <person name="Wang A."/>
            <person name="Jiang F."/>
            <person name="Liu H."/>
            <person name="Zhao H."/>
            <person name="Xu D."/>
            <person name="Zhang Y."/>
        </authorList>
    </citation>
    <scope>NUCLEOTIDE SEQUENCE [LARGE SCALE GENOMIC DNA]</scope>
    <source>
        <strain evidence="2">cv. Niubang</strain>
    </source>
</reference>
<name>A0ACB9B7C0_ARCLA</name>
<evidence type="ECO:0000313" key="1">
    <source>
        <dbReference type="EMBL" id="KAI3718379.1"/>
    </source>
</evidence>
<evidence type="ECO:0000313" key="2">
    <source>
        <dbReference type="Proteomes" id="UP001055879"/>
    </source>
</evidence>
<dbReference type="EMBL" id="CM042052">
    <property type="protein sequence ID" value="KAI3718379.1"/>
    <property type="molecule type" value="Genomic_DNA"/>
</dbReference>
<organism evidence="1 2">
    <name type="scientific">Arctium lappa</name>
    <name type="common">Greater burdock</name>
    <name type="synonym">Lappa major</name>
    <dbReference type="NCBI Taxonomy" id="4217"/>
    <lineage>
        <taxon>Eukaryota</taxon>
        <taxon>Viridiplantae</taxon>
        <taxon>Streptophyta</taxon>
        <taxon>Embryophyta</taxon>
        <taxon>Tracheophyta</taxon>
        <taxon>Spermatophyta</taxon>
        <taxon>Magnoliopsida</taxon>
        <taxon>eudicotyledons</taxon>
        <taxon>Gunneridae</taxon>
        <taxon>Pentapetalae</taxon>
        <taxon>asterids</taxon>
        <taxon>campanulids</taxon>
        <taxon>Asterales</taxon>
        <taxon>Asteraceae</taxon>
        <taxon>Carduoideae</taxon>
        <taxon>Cardueae</taxon>
        <taxon>Arctiinae</taxon>
        <taxon>Arctium</taxon>
    </lineage>
</organism>
<keyword evidence="2" id="KW-1185">Reference proteome</keyword>
<gene>
    <name evidence="1" type="ORF">L6452_19246</name>
</gene>
<protein>
    <submittedName>
        <fullName evidence="1">Uncharacterized protein</fullName>
    </submittedName>
</protein>
<proteinExistence type="predicted"/>